<evidence type="ECO:0000256" key="2">
    <source>
        <dbReference type="ARBA" id="ARBA00022771"/>
    </source>
</evidence>
<keyword evidence="3" id="KW-0862">Zinc</keyword>
<evidence type="ECO:0000256" key="3">
    <source>
        <dbReference type="ARBA" id="ARBA00022833"/>
    </source>
</evidence>
<protein>
    <submittedName>
        <fullName evidence="7">TraR/DksA family transcriptional regulator</fullName>
    </submittedName>
</protein>
<reference evidence="7 8" key="1">
    <citation type="submission" date="2024-09" db="EMBL/GenBank/DDBJ databases">
        <authorList>
            <person name="Sun Q."/>
            <person name="Mori K."/>
        </authorList>
    </citation>
    <scope>NUCLEOTIDE SEQUENCE [LARGE SCALE GENOMIC DNA]</scope>
    <source>
        <strain evidence="7 8">JCM 12763</strain>
    </source>
</reference>
<dbReference type="Pfam" id="PF01258">
    <property type="entry name" value="zf-dskA_traR"/>
    <property type="match status" value="1"/>
</dbReference>
<dbReference type="InterPro" id="IPR037187">
    <property type="entry name" value="DnaK_N"/>
</dbReference>
<sequence>MASTAKKRGGTAHESLSVRHDEDAWTAEELAEVRAELEADVARLGVELDEAEHDLVEMMRSYADGAGDDQADAGAATWEREHELSLANNARDLLMQTLRALERINSGSYGDCEACGNPIGKMRLQAFPRATLCMTCKQKQERR</sequence>
<dbReference type="PROSITE" id="PS51128">
    <property type="entry name" value="ZF_DKSA_2"/>
    <property type="match status" value="1"/>
</dbReference>
<evidence type="ECO:0000256" key="1">
    <source>
        <dbReference type="ARBA" id="ARBA00022723"/>
    </source>
</evidence>
<organism evidence="7 8">
    <name type="scientific">Ornithinimicrobium kibberense</name>
    <dbReference type="NCBI Taxonomy" id="282060"/>
    <lineage>
        <taxon>Bacteria</taxon>
        <taxon>Bacillati</taxon>
        <taxon>Actinomycetota</taxon>
        <taxon>Actinomycetes</taxon>
        <taxon>Micrococcales</taxon>
        <taxon>Ornithinimicrobiaceae</taxon>
        <taxon>Ornithinimicrobium</taxon>
    </lineage>
</organism>
<feature type="domain" description="Zinc finger DksA/TraR C4-type" evidence="6">
    <location>
        <begin position="107"/>
        <end position="142"/>
    </location>
</feature>
<dbReference type="PROSITE" id="PS01102">
    <property type="entry name" value="ZF_DKSA_1"/>
    <property type="match status" value="1"/>
</dbReference>
<dbReference type="InterPro" id="IPR020458">
    <property type="entry name" value="Znf_DskA_TraR_CS"/>
</dbReference>
<gene>
    <name evidence="7" type="ORF">ACFFN0_09110</name>
</gene>
<evidence type="ECO:0000259" key="6">
    <source>
        <dbReference type="Pfam" id="PF01258"/>
    </source>
</evidence>
<accession>A0ABV5V324</accession>
<keyword evidence="8" id="KW-1185">Reference proteome</keyword>
<dbReference type="RefSeq" id="WP_238330393.1">
    <property type="nucleotide sequence ID" value="NZ_JBHMAX010000017.1"/>
</dbReference>
<keyword evidence="5" id="KW-0175">Coiled coil</keyword>
<dbReference type="SUPFAM" id="SSF109635">
    <property type="entry name" value="DnaK suppressor protein DksA, alpha-hairpin domain"/>
    <property type="match status" value="1"/>
</dbReference>
<keyword evidence="1" id="KW-0479">Metal-binding</keyword>
<dbReference type="SUPFAM" id="SSF57716">
    <property type="entry name" value="Glucocorticoid receptor-like (DNA-binding domain)"/>
    <property type="match status" value="1"/>
</dbReference>
<dbReference type="PANTHER" id="PTHR33823">
    <property type="entry name" value="RNA POLYMERASE-BINDING TRANSCRIPTION FACTOR DKSA-RELATED"/>
    <property type="match status" value="1"/>
</dbReference>
<dbReference type="Gene3D" id="1.20.120.910">
    <property type="entry name" value="DksA, coiled-coil domain"/>
    <property type="match status" value="1"/>
</dbReference>
<evidence type="ECO:0000313" key="8">
    <source>
        <dbReference type="Proteomes" id="UP001589613"/>
    </source>
</evidence>
<dbReference type="Proteomes" id="UP001589613">
    <property type="component" value="Unassembled WGS sequence"/>
</dbReference>
<name>A0ABV5V324_9MICO</name>
<evidence type="ECO:0000256" key="4">
    <source>
        <dbReference type="PROSITE-ProRule" id="PRU00510"/>
    </source>
</evidence>
<feature type="coiled-coil region" evidence="5">
    <location>
        <begin position="27"/>
        <end position="54"/>
    </location>
</feature>
<dbReference type="PANTHER" id="PTHR33823:SF2">
    <property type="entry name" value="RNA POLYMERASE-BINDING TRANSCRIPTION FACTOR DKSA"/>
    <property type="match status" value="1"/>
</dbReference>
<dbReference type="EMBL" id="JBHMAX010000017">
    <property type="protein sequence ID" value="MFB9732201.1"/>
    <property type="molecule type" value="Genomic_DNA"/>
</dbReference>
<comment type="caution">
    <text evidence="7">The sequence shown here is derived from an EMBL/GenBank/DDBJ whole genome shotgun (WGS) entry which is preliminary data.</text>
</comment>
<dbReference type="InterPro" id="IPR000962">
    <property type="entry name" value="Znf_DskA_TraR"/>
</dbReference>
<evidence type="ECO:0000313" key="7">
    <source>
        <dbReference type="EMBL" id="MFB9732201.1"/>
    </source>
</evidence>
<feature type="zinc finger region" description="dksA C4-type" evidence="4">
    <location>
        <begin position="112"/>
        <end position="136"/>
    </location>
</feature>
<proteinExistence type="predicted"/>
<evidence type="ECO:0000256" key="5">
    <source>
        <dbReference type="SAM" id="Coils"/>
    </source>
</evidence>
<keyword evidence="2" id="KW-0863">Zinc-finger</keyword>